<dbReference type="PANTHER" id="PTHR48075">
    <property type="entry name" value="3-HYDROXYACYL-COA DEHYDROGENASE FAMILY PROTEIN"/>
    <property type="match status" value="1"/>
</dbReference>
<sequence length="289" mass="30813">MKIETVFVIGAGAMGAGIAQAAAEAGCRVYLNDLTAERVLKGVSGIVKSLDRMVAKGKMTPELKDAVLSRISVSDSYEAVGQVDLVLEAIYENLDAKRGIFKEIGGLARPDAILASNTSSLSLTAIAAVVPQPERFIGLHFFNPVPVMRLLELVVGLQTSQETIAAGLAFGSLLNKETIVAKDSPGFIVNRALNMMLNEAVFLYQEGVGSAEDIDKGMMLGCNHPMGPLTLIDLVGVDIVCAVLEAFCRDFADSKYRPAPLLRQMVAANRLGIKTGRGFYAYDSSGKKL</sequence>
<evidence type="ECO:0000259" key="3">
    <source>
        <dbReference type="Pfam" id="PF02737"/>
    </source>
</evidence>
<organism evidence="4">
    <name type="scientific">bioreactor metagenome</name>
    <dbReference type="NCBI Taxonomy" id="1076179"/>
    <lineage>
        <taxon>unclassified sequences</taxon>
        <taxon>metagenomes</taxon>
        <taxon>ecological metagenomes</taxon>
    </lineage>
</organism>
<dbReference type="InterPro" id="IPR036291">
    <property type="entry name" value="NAD(P)-bd_dom_sf"/>
</dbReference>
<dbReference type="SUPFAM" id="SSF48179">
    <property type="entry name" value="6-phosphogluconate dehydrogenase C-terminal domain-like"/>
    <property type="match status" value="1"/>
</dbReference>
<name>A0A644WC55_9ZZZZ</name>
<dbReference type="GO" id="GO:0008691">
    <property type="term" value="F:3-hydroxybutyryl-CoA dehydrogenase activity"/>
    <property type="evidence" value="ECO:0007669"/>
    <property type="project" value="TreeGrafter"/>
</dbReference>
<dbReference type="InterPro" id="IPR006108">
    <property type="entry name" value="3HC_DH_C"/>
</dbReference>
<dbReference type="PIRSF" id="PIRSF000105">
    <property type="entry name" value="HCDH"/>
    <property type="match status" value="1"/>
</dbReference>
<comment type="caution">
    <text evidence="4">The sequence shown here is derived from an EMBL/GenBank/DDBJ whole genome shotgun (WGS) entry which is preliminary data.</text>
</comment>
<dbReference type="GO" id="GO:0003857">
    <property type="term" value="F:(3S)-3-hydroxyacyl-CoA dehydrogenase (NAD+) activity"/>
    <property type="evidence" value="ECO:0007669"/>
    <property type="project" value="UniProtKB-EC"/>
</dbReference>
<dbReference type="EC" id="1.1.1.35" evidence="4"/>
<dbReference type="PANTHER" id="PTHR48075:SF5">
    <property type="entry name" value="3-HYDROXYBUTYRYL-COA DEHYDROGENASE"/>
    <property type="match status" value="1"/>
</dbReference>
<dbReference type="Gene3D" id="1.10.1040.10">
    <property type="entry name" value="N-(1-d-carboxylethyl)-l-norvaline Dehydrogenase, domain 2"/>
    <property type="match status" value="1"/>
</dbReference>
<proteinExistence type="predicted"/>
<evidence type="ECO:0000313" key="4">
    <source>
        <dbReference type="EMBL" id="MPM00143.1"/>
    </source>
</evidence>
<evidence type="ECO:0000256" key="1">
    <source>
        <dbReference type="ARBA" id="ARBA00023002"/>
    </source>
</evidence>
<dbReference type="InterPro" id="IPR008927">
    <property type="entry name" value="6-PGluconate_DH-like_C_sf"/>
</dbReference>
<evidence type="ECO:0000259" key="2">
    <source>
        <dbReference type="Pfam" id="PF00725"/>
    </source>
</evidence>
<dbReference type="Pfam" id="PF00725">
    <property type="entry name" value="3HCDH"/>
    <property type="match status" value="1"/>
</dbReference>
<dbReference type="Gene3D" id="3.40.50.720">
    <property type="entry name" value="NAD(P)-binding Rossmann-like Domain"/>
    <property type="match status" value="1"/>
</dbReference>
<dbReference type="EMBL" id="VSSQ01000710">
    <property type="protein sequence ID" value="MPM00143.1"/>
    <property type="molecule type" value="Genomic_DNA"/>
</dbReference>
<dbReference type="InterPro" id="IPR022694">
    <property type="entry name" value="3-OHacyl-CoA_DH"/>
</dbReference>
<gene>
    <name evidence="4" type="ORF">SDC9_46366</name>
</gene>
<dbReference type="SUPFAM" id="SSF51735">
    <property type="entry name" value="NAD(P)-binding Rossmann-fold domains"/>
    <property type="match status" value="1"/>
</dbReference>
<dbReference type="Pfam" id="PF02737">
    <property type="entry name" value="3HCDH_N"/>
    <property type="match status" value="1"/>
</dbReference>
<dbReference type="GO" id="GO:0070403">
    <property type="term" value="F:NAD+ binding"/>
    <property type="evidence" value="ECO:0007669"/>
    <property type="project" value="InterPro"/>
</dbReference>
<dbReference type="InterPro" id="IPR006176">
    <property type="entry name" value="3-OHacyl-CoA_DH_NAD-bd"/>
</dbReference>
<reference evidence="4" key="1">
    <citation type="submission" date="2019-08" db="EMBL/GenBank/DDBJ databases">
        <authorList>
            <person name="Kucharzyk K."/>
            <person name="Murdoch R.W."/>
            <person name="Higgins S."/>
            <person name="Loffler F."/>
        </authorList>
    </citation>
    <scope>NUCLEOTIDE SEQUENCE</scope>
</reference>
<dbReference type="FunFam" id="3.40.50.720:FF:000009">
    <property type="entry name" value="Fatty oxidation complex, alpha subunit"/>
    <property type="match status" value="1"/>
</dbReference>
<dbReference type="InterPro" id="IPR013328">
    <property type="entry name" value="6PGD_dom2"/>
</dbReference>
<feature type="domain" description="3-hydroxyacyl-CoA dehydrogenase C-terminal" evidence="2">
    <location>
        <begin position="186"/>
        <end position="282"/>
    </location>
</feature>
<accession>A0A644WC55</accession>
<feature type="domain" description="3-hydroxyacyl-CoA dehydrogenase NAD binding" evidence="3">
    <location>
        <begin position="5"/>
        <end position="183"/>
    </location>
</feature>
<keyword evidence="1 4" id="KW-0560">Oxidoreductase</keyword>
<protein>
    <submittedName>
        <fullName evidence="4">3-hydroxybutyryl-CoA dehydrogenase</fullName>
        <ecNumber evidence="4">1.1.1.35</ecNumber>
    </submittedName>
</protein>
<dbReference type="AlphaFoldDB" id="A0A644WC55"/>
<dbReference type="GO" id="GO:0006635">
    <property type="term" value="P:fatty acid beta-oxidation"/>
    <property type="evidence" value="ECO:0007669"/>
    <property type="project" value="TreeGrafter"/>
</dbReference>